<organism evidence="5 6">
    <name type="scientific">Geotrypetes seraphini</name>
    <name type="common">Gaboon caecilian</name>
    <name type="synonym">Caecilia seraphini</name>
    <dbReference type="NCBI Taxonomy" id="260995"/>
    <lineage>
        <taxon>Eukaryota</taxon>
        <taxon>Metazoa</taxon>
        <taxon>Chordata</taxon>
        <taxon>Craniata</taxon>
        <taxon>Vertebrata</taxon>
        <taxon>Euteleostomi</taxon>
        <taxon>Amphibia</taxon>
        <taxon>Gymnophiona</taxon>
        <taxon>Geotrypetes</taxon>
    </lineage>
</organism>
<gene>
    <name evidence="6" type="primary">SERPIND1</name>
</gene>
<feature type="signal peptide" evidence="3">
    <location>
        <begin position="1"/>
        <end position="19"/>
    </location>
</feature>
<dbReference type="FunFam" id="2.30.39.10:FF:000002">
    <property type="entry name" value="Serpin family D member 1"/>
    <property type="match status" value="1"/>
</dbReference>
<dbReference type="RefSeq" id="XP_033812493.1">
    <property type="nucleotide sequence ID" value="XM_033956602.1"/>
</dbReference>
<evidence type="ECO:0000256" key="3">
    <source>
        <dbReference type="SAM" id="SignalP"/>
    </source>
</evidence>
<dbReference type="InterPro" id="IPR042178">
    <property type="entry name" value="Serpin_sf_1"/>
</dbReference>
<dbReference type="FunCoup" id="A0A6P8S616">
    <property type="interactions" value="206"/>
</dbReference>
<sequence>MKLLLHLATIFLLIPSALSGIKTLKDHFIGEPNKSFRNDTQTVDALPPEFHKENTVTNDLMAGEEDEEDYLDLDKIFEEPDDYSDIIDIAPESLDSDTKRGNILKLFSGKSRIQRLNIINADFGCNLYRSVRDSTSASENILISPVAISISMATMSLGLRGKTLQEVMSVLGFEDFVNASSQYDIGTIHNLFRKLNQRLFRHYFGYTLRSVNDLYVQDHFPIHPDFTNKTKEFYFAEIQSADFSDPDFLSRVNQRILKLSKGLIKDALLHVNPELLMLILNCIYFKGTWEIKFPVEQTQNLNFRLNENKVVKVPMMKTKGNFLVATDHKLDCEVLQLPYIGNISMLIVIPNKLSGMKLLEKQLTPQVVERWHSIMTNRTREVFLPRFRIERNYDLTQVLSSMGIKDLFNFGNFSGISDLNLNVGLFKHQGTITVNEEGTEAAAVTVVGFMPLSTQTRFIVDRPFNFFIYEHHTKCLLVMGKVVDPTKL</sequence>
<dbReference type="InterPro" id="IPR036186">
    <property type="entry name" value="Serpin_sf"/>
</dbReference>
<dbReference type="PANTHER" id="PTHR11461">
    <property type="entry name" value="SERINE PROTEASE INHIBITOR, SERPIN"/>
    <property type="match status" value="1"/>
</dbReference>
<evidence type="ECO:0000259" key="4">
    <source>
        <dbReference type="SMART" id="SM00093"/>
    </source>
</evidence>
<feature type="domain" description="Serpin" evidence="4">
    <location>
        <begin position="125"/>
        <end position="485"/>
    </location>
</feature>
<dbReference type="InParanoid" id="A0A6P8S616"/>
<dbReference type="Gene3D" id="3.30.497.10">
    <property type="entry name" value="Antithrombin, subunit I, domain 2"/>
    <property type="match status" value="1"/>
</dbReference>
<dbReference type="Proteomes" id="UP000515159">
    <property type="component" value="Chromosome 8"/>
</dbReference>
<dbReference type="GO" id="GO:0005615">
    <property type="term" value="C:extracellular space"/>
    <property type="evidence" value="ECO:0007669"/>
    <property type="project" value="InterPro"/>
</dbReference>
<dbReference type="InterPro" id="IPR023796">
    <property type="entry name" value="Serpin_dom"/>
</dbReference>
<keyword evidence="3" id="KW-0732">Signal</keyword>
<dbReference type="CTD" id="3053"/>
<dbReference type="InterPro" id="IPR042185">
    <property type="entry name" value="Serpin_sf_2"/>
</dbReference>
<protein>
    <submittedName>
        <fullName evidence="6">Heparin cofactor 2</fullName>
    </submittedName>
</protein>
<dbReference type="InterPro" id="IPR033831">
    <property type="entry name" value="HCII_serpin_dom"/>
</dbReference>
<comment type="similarity">
    <text evidence="1 2">Belongs to the serpin family.</text>
</comment>
<dbReference type="CDD" id="cd02047">
    <property type="entry name" value="serpinD1_HCF2"/>
    <property type="match status" value="1"/>
</dbReference>
<dbReference type="SMART" id="SM00093">
    <property type="entry name" value="SERPIN"/>
    <property type="match status" value="1"/>
</dbReference>
<accession>A0A6P8S616</accession>
<evidence type="ECO:0000313" key="6">
    <source>
        <dbReference type="RefSeq" id="XP_033812493.1"/>
    </source>
</evidence>
<dbReference type="GO" id="GO:0004867">
    <property type="term" value="F:serine-type endopeptidase inhibitor activity"/>
    <property type="evidence" value="ECO:0007669"/>
    <property type="project" value="InterPro"/>
</dbReference>
<dbReference type="GeneID" id="117365782"/>
<keyword evidence="5" id="KW-1185">Reference proteome</keyword>
<dbReference type="GO" id="GO:0007596">
    <property type="term" value="P:blood coagulation"/>
    <property type="evidence" value="ECO:0007669"/>
    <property type="project" value="InterPro"/>
</dbReference>
<dbReference type="Pfam" id="PF00079">
    <property type="entry name" value="Serpin"/>
    <property type="match status" value="1"/>
</dbReference>
<dbReference type="PANTHER" id="PTHR11461:SF30">
    <property type="entry name" value="HEPARIN COFACTOR 2"/>
    <property type="match status" value="1"/>
</dbReference>
<dbReference type="SUPFAM" id="SSF56574">
    <property type="entry name" value="Serpins"/>
    <property type="match status" value="1"/>
</dbReference>
<feature type="chain" id="PRO_5028395873" evidence="3">
    <location>
        <begin position="20"/>
        <end position="488"/>
    </location>
</feature>
<reference evidence="6" key="1">
    <citation type="submission" date="2025-08" db="UniProtKB">
        <authorList>
            <consortium name="RefSeq"/>
        </authorList>
    </citation>
    <scope>IDENTIFICATION</scope>
</reference>
<evidence type="ECO:0000256" key="2">
    <source>
        <dbReference type="RuleBase" id="RU000411"/>
    </source>
</evidence>
<dbReference type="InterPro" id="IPR000215">
    <property type="entry name" value="Serpin_fam"/>
</dbReference>
<evidence type="ECO:0000313" key="5">
    <source>
        <dbReference type="Proteomes" id="UP000515159"/>
    </source>
</evidence>
<proteinExistence type="inferred from homology"/>
<evidence type="ECO:0000256" key="1">
    <source>
        <dbReference type="ARBA" id="ARBA00009500"/>
    </source>
</evidence>
<dbReference type="KEGG" id="gsh:117365782"/>
<dbReference type="OrthoDB" id="1063785at2759"/>
<dbReference type="AlphaFoldDB" id="A0A6P8S616"/>
<name>A0A6P8S616_GEOSA</name>
<dbReference type="PRINTS" id="PR00780">
    <property type="entry name" value="LEUSERPINII"/>
</dbReference>
<dbReference type="Gene3D" id="2.30.39.10">
    <property type="entry name" value="Alpha-1-antitrypsin, domain 1"/>
    <property type="match status" value="1"/>
</dbReference>